<accession>A0A9W7ABD2</accession>
<feature type="compositionally biased region" description="Low complexity" evidence="1">
    <location>
        <begin position="16"/>
        <end position="30"/>
    </location>
</feature>
<sequence>MTSNLHLPPNNPLLPPNSASSTASKALLKPSPLTSPSDAFTSSVAAELSSCTTVTATALNAVLAPLTVAGTLHFAVLPALFPEVDWGVKLVVVAVSGFGMLVTEVVLWVIRTGMPGYQVITPCEVVSISGSVVKISEDHVYAIINKPKGVISGRPKAGTDE</sequence>
<protein>
    <submittedName>
        <fullName evidence="3">Uncharacterized protein</fullName>
    </submittedName>
</protein>
<gene>
    <name evidence="3" type="ORF">TrRE_jg6420</name>
</gene>
<evidence type="ECO:0000313" key="3">
    <source>
        <dbReference type="EMBL" id="GMH64720.1"/>
    </source>
</evidence>
<feature type="region of interest" description="Disordered" evidence="1">
    <location>
        <begin position="1"/>
        <end position="30"/>
    </location>
</feature>
<feature type="transmembrane region" description="Helical" evidence="2">
    <location>
        <begin position="87"/>
        <end position="110"/>
    </location>
</feature>
<name>A0A9W7ABD2_9STRA</name>
<dbReference type="AlphaFoldDB" id="A0A9W7ABD2"/>
<dbReference type="Proteomes" id="UP001165082">
    <property type="component" value="Unassembled WGS sequence"/>
</dbReference>
<feature type="non-terminal residue" evidence="3">
    <location>
        <position position="1"/>
    </location>
</feature>
<feature type="transmembrane region" description="Helical" evidence="2">
    <location>
        <begin position="58"/>
        <end position="81"/>
    </location>
</feature>
<proteinExistence type="predicted"/>
<reference evidence="3" key="1">
    <citation type="submission" date="2022-07" db="EMBL/GenBank/DDBJ databases">
        <title>Genome analysis of Parmales, a sister group of diatoms, reveals the evolutionary specialization of diatoms from phago-mixotrophs to photoautotrophs.</title>
        <authorList>
            <person name="Ban H."/>
            <person name="Sato S."/>
            <person name="Yoshikawa S."/>
            <person name="Kazumasa Y."/>
            <person name="Nakamura Y."/>
            <person name="Ichinomiya M."/>
            <person name="Saitoh K."/>
            <person name="Sato N."/>
            <person name="Blanc-Mathieu R."/>
            <person name="Endo H."/>
            <person name="Kuwata A."/>
            <person name="Ogata H."/>
        </authorList>
    </citation>
    <scope>NUCLEOTIDE SEQUENCE</scope>
</reference>
<comment type="caution">
    <text evidence="3">The sequence shown here is derived from an EMBL/GenBank/DDBJ whole genome shotgun (WGS) entry which is preliminary data.</text>
</comment>
<keyword evidence="2" id="KW-0812">Transmembrane</keyword>
<evidence type="ECO:0000313" key="4">
    <source>
        <dbReference type="Proteomes" id="UP001165082"/>
    </source>
</evidence>
<keyword evidence="4" id="KW-1185">Reference proteome</keyword>
<evidence type="ECO:0000256" key="2">
    <source>
        <dbReference type="SAM" id="Phobius"/>
    </source>
</evidence>
<organism evidence="3 4">
    <name type="scientific">Triparma retinervis</name>
    <dbReference type="NCBI Taxonomy" id="2557542"/>
    <lineage>
        <taxon>Eukaryota</taxon>
        <taxon>Sar</taxon>
        <taxon>Stramenopiles</taxon>
        <taxon>Ochrophyta</taxon>
        <taxon>Bolidophyceae</taxon>
        <taxon>Parmales</taxon>
        <taxon>Triparmaceae</taxon>
        <taxon>Triparma</taxon>
    </lineage>
</organism>
<keyword evidence="2" id="KW-1133">Transmembrane helix</keyword>
<dbReference type="EMBL" id="BRXZ01002549">
    <property type="protein sequence ID" value="GMH64720.1"/>
    <property type="molecule type" value="Genomic_DNA"/>
</dbReference>
<keyword evidence="2" id="KW-0472">Membrane</keyword>
<evidence type="ECO:0000256" key="1">
    <source>
        <dbReference type="SAM" id="MobiDB-lite"/>
    </source>
</evidence>